<comment type="caution">
    <text evidence="2">The sequence shown here is derived from an EMBL/GenBank/DDBJ whole genome shotgun (WGS) entry which is preliminary data.</text>
</comment>
<accession>A0A553QJ84</accession>
<name>A0A553QJ84_9TELE</name>
<keyword evidence="3" id="KW-1185">Reference proteome</keyword>
<proteinExistence type="predicted"/>
<organism evidence="2 3">
    <name type="scientific">Danionella cerebrum</name>
    <dbReference type="NCBI Taxonomy" id="2873325"/>
    <lineage>
        <taxon>Eukaryota</taxon>
        <taxon>Metazoa</taxon>
        <taxon>Chordata</taxon>
        <taxon>Craniata</taxon>
        <taxon>Vertebrata</taxon>
        <taxon>Euteleostomi</taxon>
        <taxon>Actinopterygii</taxon>
        <taxon>Neopterygii</taxon>
        <taxon>Teleostei</taxon>
        <taxon>Ostariophysi</taxon>
        <taxon>Cypriniformes</taxon>
        <taxon>Danionidae</taxon>
        <taxon>Danioninae</taxon>
        <taxon>Danionella</taxon>
    </lineage>
</organism>
<dbReference type="EMBL" id="SRMA01025887">
    <property type="protein sequence ID" value="TRY89994.1"/>
    <property type="molecule type" value="Genomic_DNA"/>
</dbReference>
<feature type="region of interest" description="Disordered" evidence="1">
    <location>
        <begin position="28"/>
        <end position="66"/>
    </location>
</feature>
<reference evidence="2 3" key="1">
    <citation type="journal article" date="2019" name="Sci. Data">
        <title>Hybrid genome assembly and annotation of Danionella translucida.</title>
        <authorList>
            <person name="Kadobianskyi M."/>
            <person name="Schulze L."/>
            <person name="Schuelke M."/>
            <person name="Judkewitz B."/>
        </authorList>
    </citation>
    <scope>NUCLEOTIDE SEQUENCE [LARGE SCALE GENOMIC DNA]</scope>
    <source>
        <strain evidence="2 3">Bolton</strain>
    </source>
</reference>
<dbReference type="Proteomes" id="UP000316079">
    <property type="component" value="Unassembled WGS sequence"/>
</dbReference>
<gene>
    <name evidence="2" type="ORF">DNTS_001709</name>
</gene>
<evidence type="ECO:0000313" key="2">
    <source>
        <dbReference type="EMBL" id="TRY89994.1"/>
    </source>
</evidence>
<sequence length="207" mass="23256">MKEKKQKKKKFCTIYPVRLSITVALAAPSRAQRQRSAGSHLSKRPRGPRMAVSGEDGLSSGRYPGCHDETTSARAQLVLNSPQPQAFLLDLQFWLVLIHSHVSEHHRHCPSARAPHELDRPQEGESWLTRPERAEIRPFAFLRQPDLSRGHPCMGRYSGHLRSIIDLIPAYTSASTGREGGRSHTPVNPHLFARDRQSSGKLHAQQN</sequence>
<feature type="region of interest" description="Disordered" evidence="1">
    <location>
        <begin position="174"/>
        <end position="207"/>
    </location>
</feature>
<dbReference type="AlphaFoldDB" id="A0A553QJ84"/>
<evidence type="ECO:0000313" key="3">
    <source>
        <dbReference type="Proteomes" id="UP000316079"/>
    </source>
</evidence>
<feature type="compositionally biased region" description="Low complexity" evidence="1">
    <location>
        <begin position="28"/>
        <end position="39"/>
    </location>
</feature>
<evidence type="ECO:0000256" key="1">
    <source>
        <dbReference type="SAM" id="MobiDB-lite"/>
    </source>
</evidence>
<protein>
    <submittedName>
        <fullName evidence="2">Uncharacterized protein</fullName>
    </submittedName>
</protein>